<dbReference type="Pfam" id="PF04149">
    <property type="entry name" value="DUF397"/>
    <property type="match status" value="1"/>
</dbReference>
<name>A0A3N1DCB6_9ACTN</name>
<keyword evidence="3" id="KW-1185">Reference proteome</keyword>
<dbReference type="InterPro" id="IPR007278">
    <property type="entry name" value="DUF397"/>
</dbReference>
<organism evidence="2 3">
    <name type="scientific">Actinocorallia herbida</name>
    <dbReference type="NCBI Taxonomy" id="58109"/>
    <lineage>
        <taxon>Bacteria</taxon>
        <taxon>Bacillati</taxon>
        <taxon>Actinomycetota</taxon>
        <taxon>Actinomycetes</taxon>
        <taxon>Streptosporangiales</taxon>
        <taxon>Thermomonosporaceae</taxon>
        <taxon>Actinocorallia</taxon>
    </lineage>
</organism>
<evidence type="ECO:0000313" key="3">
    <source>
        <dbReference type="Proteomes" id="UP000272400"/>
    </source>
</evidence>
<feature type="domain" description="DUF397" evidence="1">
    <location>
        <begin position="5"/>
        <end position="56"/>
    </location>
</feature>
<dbReference type="AlphaFoldDB" id="A0A3N1DCB6"/>
<dbReference type="EMBL" id="RJKE01000001">
    <property type="protein sequence ID" value="ROO90768.1"/>
    <property type="molecule type" value="Genomic_DNA"/>
</dbReference>
<reference evidence="2 3" key="1">
    <citation type="submission" date="2018-11" db="EMBL/GenBank/DDBJ databases">
        <title>Sequencing the genomes of 1000 actinobacteria strains.</title>
        <authorList>
            <person name="Klenk H.-P."/>
        </authorList>
    </citation>
    <scope>NUCLEOTIDE SEQUENCE [LARGE SCALE GENOMIC DNA]</scope>
    <source>
        <strain evidence="2 3">DSM 44254</strain>
    </source>
</reference>
<comment type="caution">
    <text evidence="2">The sequence shown here is derived from an EMBL/GenBank/DDBJ whole genome shotgun (WGS) entry which is preliminary data.</text>
</comment>
<evidence type="ECO:0000259" key="1">
    <source>
        <dbReference type="Pfam" id="PF04149"/>
    </source>
</evidence>
<evidence type="ECO:0000313" key="2">
    <source>
        <dbReference type="EMBL" id="ROO90768.1"/>
    </source>
</evidence>
<dbReference type="RefSeq" id="WP_123669679.1">
    <property type="nucleotide sequence ID" value="NZ_RJKE01000001.1"/>
</dbReference>
<dbReference type="OrthoDB" id="3483392at2"/>
<sequence length="61" mass="6906">MLKPNWRKSSYSSAQGADCVELADMRGRVGIRDSKNPDSTPLDVTRRQFGRLASRIRANRI</sequence>
<accession>A0A3N1DCB6</accession>
<proteinExistence type="predicted"/>
<dbReference type="Proteomes" id="UP000272400">
    <property type="component" value="Unassembled WGS sequence"/>
</dbReference>
<protein>
    <submittedName>
        <fullName evidence="2">Uncharacterized protein DUF397</fullName>
    </submittedName>
</protein>
<gene>
    <name evidence="2" type="ORF">EDD29_8507</name>
</gene>